<sequence length="478" mass="55156">MENRKRPSLTADHYDVFLAHSFKDQYAVEQTLQMLEERGLNCCYSRRDFLPGYSTIACIEDAVLAARFTLVFVSREFLTSPWCQRERQIAEEKAAETSDVVVIPILVDVHKKELPISFKALTYVEMADPGAFIKLCLRLGVPDLPLRPTYKQLEDQITELKTEVRYLSDNAQHHQRLYDTLQCRLQDSNMMVKRLQRELHNLRKVIKQLSNPHHTPKLTDKPKIQKNESESDVANVEEMSQPKEQRVPCGTYEQVSCEVEINTPNFFFAPYQQMDRTNVDALLAAFMNAKHLGDKAMEENQSAIAVQFYGKAREMQQKIPDMIEKRDTCNLLISLGIACVETEWYPAALDSFSTAICQLERDHVYGKRSSSQKISACHHYCALVLKRIKRPHQALQHYEKALAIERNLRGPDTREIVAHTLLCLGENYLEVNKEEEGQVVLQEACQIERSLHRRSHSHIKRVAKVLSVSSNRRANRKM</sequence>
<gene>
    <name evidence="9" type="primary">LOC106175270</name>
</gene>
<evidence type="ECO:0000256" key="6">
    <source>
        <dbReference type="SAM" id="MobiDB-lite"/>
    </source>
</evidence>
<evidence type="ECO:0000256" key="4">
    <source>
        <dbReference type="ARBA" id="ARBA00022989"/>
    </source>
</evidence>
<evidence type="ECO:0000256" key="2">
    <source>
        <dbReference type="ARBA" id="ARBA00022692"/>
    </source>
</evidence>
<dbReference type="GO" id="GO:0005886">
    <property type="term" value="C:plasma membrane"/>
    <property type="evidence" value="ECO:0007669"/>
    <property type="project" value="TreeGrafter"/>
</dbReference>
<dbReference type="KEGG" id="lak:106175270"/>
<reference evidence="9" key="1">
    <citation type="submission" date="2025-08" db="UniProtKB">
        <authorList>
            <consortium name="RefSeq"/>
        </authorList>
    </citation>
    <scope>IDENTIFICATION</scope>
    <source>
        <tissue evidence="9">Gonads</tissue>
    </source>
</reference>
<dbReference type="Gene3D" id="1.25.40.10">
    <property type="entry name" value="Tetratricopeptide repeat domain"/>
    <property type="match status" value="1"/>
</dbReference>
<dbReference type="OrthoDB" id="6078042at2759"/>
<dbReference type="SMART" id="SM00255">
    <property type="entry name" value="TIR"/>
    <property type="match status" value="1"/>
</dbReference>
<dbReference type="RefSeq" id="XP_013412637.1">
    <property type="nucleotide sequence ID" value="XM_013557183.1"/>
</dbReference>
<dbReference type="PANTHER" id="PTHR24365:SF541">
    <property type="entry name" value="PROTEIN TOLL-RELATED"/>
    <property type="match status" value="1"/>
</dbReference>
<dbReference type="InParanoid" id="A0A1S3JQK5"/>
<evidence type="ECO:0000256" key="5">
    <source>
        <dbReference type="ARBA" id="ARBA00023136"/>
    </source>
</evidence>
<dbReference type="PANTHER" id="PTHR24365">
    <property type="entry name" value="TOLL-LIKE RECEPTOR"/>
    <property type="match status" value="1"/>
</dbReference>
<evidence type="ECO:0000313" key="9">
    <source>
        <dbReference type="RefSeq" id="XP_013412637.1"/>
    </source>
</evidence>
<proteinExistence type="predicted"/>
<evidence type="ECO:0000256" key="3">
    <source>
        <dbReference type="ARBA" id="ARBA00022729"/>
    </source>
</evidence>
<organism evidence="8 9">
    <name type="scientific">Lingula anatina</name>
    <name type="common">Brachiopod</name>
    <name type="synonym">Lingula unguis</name>
    <dbReference type="NCBI Taxonomy" id="7574"/>
    <lineage>
        <taxon>Eukaryota</taxon>
        <taxon>Metazoa</taxon>
        <taxon>Spiralia</taxon>
        <taxon>Lophotrochozoa</taxon>
        <taxon>Brachiopoda</taxon>
        <taxon>Linguliformea</taxon>
        <taxon>Lingulata</taxon>
        <taxon>Lingulida</taxon>
        <taxon>Linguloidea</taxon>
        <taxon>Lingulidae</taxon>
        <taxon>Lingula</taxon>
    </lineage>
</organism>
<dbReference type="AlphaFoldDB" id="A0A1S3JQK5"/>
<feature type="domain" description="TIR" evidence="7">
    <location>
        <begin position="12"/>
        <end position="168"/>
    </location>
</feature>
<evidence type="ECO:0000256" key="1">
    <source>
        <dbReference type="ARBA" id="ARBA00004370"/>
    </source>
</evidence>
<dbReference type="SUPFAM" id="SSF48452">
    <property type="entry name" value="TPR-like"/>
    <property type="match status" value="1"/>
</dbReference>
<protein>
    <submittedName>
        <fullName evidence="9">Uncharacterized protein LOC106175270</fullName>
    </submittedName>
</protein>
<keyword evidence="8" id="KW-1185">Reference proteome</keyword>
<keyword evidence="2" id="KW-0812">Transmembrane</keyword>
<evidence type="ECO:0000313" key="8">
    <source>
        <dbReference type="Proteomes" id="UP000085678"/>
    </source>
</evidence>
<dbReference type="Pfam" id="PF13676">
    <property type="entry name" value="TIR_2"/>
    <property type="match status" value="1"/>
</dbReference>
<comment type="subcellular location">
    <subcellularLocation>
        <location evidence="1">Membrane</location>
    </subcellularLocation>
</comment>
<dbReference type="STRING" id="7574.A0A1S3JQK5"/>
<keyword evidence="4" id="KW-1133">Transmembrane helix</keyword>
<feature type="compositionally biased region" description="Basic and acidic residues" evidence="6">
    <location>
        <begin position="217"/>
        <end position="229"/>
    </location>
</feature>
<feature type="region of interest" description="Disordered" evidence="6">
    <location>
        <begin position="209"/>
        <end position="247"/>
    </location>
</feature>
<dbReference type="Gene3D" id="3.40.50.10140">
    <property type="entry name" value="Toll/interleukin-1 receptor homology (TIR) domain"/>
    <property type="match status" value="1"/>
</dbReference>
<evidence type="ECO:0000259" key="7">
    <source>
        <dbReference type="PROSITE" id="PS50104"/>
    </source>
</evidence>
<dbReference type="InterPro" id="IPR035897">
    <property type="entry name" value="Toll_tir_struct_dom_sf"/>
</dbReference>
<dbReference type="GeneID" id="106175270"/>
<keyword evidence="3" id="KW-0732">Signal</keyword>
<dbReference type="Proteomes" id="UP000085678">
    <property type="component" value="Unplaced"/>
</dbReference>
<dbReference type="GO" id="GO:0007165">
    <property type="term" value="P:signal transduction"/>
    <property type="evidence" value="ECO:0007669"/>
    <property type="project" value="InterPro"/>
</dbReference>
<accession>A0A1S3JQK5</accession>
<dbReference type="PROSITE" id="PS50104">
    <property type="entry name" value="TIR"/>
    <property type="match status" value="1"/>
</dbReference>
<dbReference type="InterPro" id="IPR011990">
    <property type="entry name" value="TPR-like_helical_dom_sf"/>
</dbReference>
<dbReference type="InterPro" id="IPR000157">
    <property type="entry name" value="TIR_dom"/>
</dbReference>
<dbReference type="GO" id="GO:0038023">
    <property type="term" value="F:signaling receptor activity"/>
    <property type="evidence" value="ECO:0007669"/>
    <property type="project" value="TreeGrafter"/>
</dbReference>
<dbReference type="SUPFAM" id="SSF52200">
    <property type="entry name" value="Toll/Interleukin receptor TIR domain"/>
    <property type="match status" value="1"/>
</dbReference>
<name>A0A1S3JQK5_LINAN</name>
<keyword evidence="5" id="KW-0472">Membrane</keyword>